<gene>
    <name evidence="3" type="ORF">AtubIFM56815_003383</name>
</gene>
<keyword evidence="2" id="KW-0472">Membrane</keyword>
<keyword evidence="2" id="KW-0812">Transmembrane</keyword>
<dbReference type="Pfam" id="PF11374">
    <property type="entry name" value="DUF3176"/>
    <property type="match status" value="1"/>
</dbReference>
<dbReference type="PANTHER" id="PTHR35394:SF5">
    <property type="entry name" value="DUF3176 DOMAIN-CONTAINING PROTEIN"/>
    <property type="match status" value="1"/>
</dbReference>
<dbReference type="AlphaFoldDB" id="A0A8H3T3H9"/>
<comment type="caution">
    <text evidence="3">The sequence shown here is derived from an EMBL/GenBank/DDBJ whole genome shotgun (WGS) entry which is preliminary data.</text>
</comment>
<proteinExistence type="predicted"/>
<feature type="compositionally biased region" description="Basic and acidic residues" evidence="1">
    <location>
        <begin position="1"/>
        <end position="10"/>
    </location>
</feature>
<evidence type="ECO:0000256" key="1">
    <source>
        <dbReference type="SAM" id="MobiDB-lite"/>
    </source>
</evidence>
<reference evidence="3" key="1">
    <citation type="submission" date="2022-07" db="EMBL/GenBank/DDBJ databases">
        <title>Taxonomy of Aspergillus series Nigri: significant species reduction supported by multi-species coalescent approaches.</title>
        <authorList>
            <person name="Bian C."/>
            <person name="Kusuya Y."/>
            <person name="Sklenar F."/>
            <person name="D'hooge E."/>
            <person name="Yaguchi T."/>
            <person name="Takahashi H."/>
            <person name="Hubka V."/>
        </authorList>
    </citation>
    <scope>NUCLEOTIDE SEQUENCE</scope>
    <source>
        <strain evidence="3">IFM 56815</strain>
    </source>
</reference>
<keyword evidence="2" id="KW-1133">Transmembrane helix</keyword>
<evidence type="ECO:0000313" key="4">
    <source>
        <dbReference type="Proteomes" id="UP001144157"/>
    </source>
</evidence>
<feature type="transmembrane region" description="Helical" evidence="2">
    <location>
        <begin position="531"/>
        <end position="553"/>
    </location>
</feature>
<dbReference type="EMBL" id="BRPE01000015">
    <property type="protein sequence ID" value="GLA88916.1"/>
    <property type="molecule type" value="Genomic_DNA"/>
</dbReference>
<feature type="region of interest" description="Disordered" evidence="1">
    <location>
        <begin position="1"/>
        <end position="33"/>
    </location>
</feature>
<feature type="compositionally biased region" description="Basic and acidic residues" evidence="1">
    <location>
        <begin position="20"/>
        <end position="29"/>
    </location>
</feature>
<sequence>MENNNHERESQLSLLTPKGSDGRSAEKIATKTKKKGPSLKQDIQAWSWETGGVFLAGATIGAIIAILASYDGRRQPDWKNISLNSAISWLSTLAKACVLYAVSESIGQLKWVWFAQQSRPLSDLGHFDSASRGVKGSALLLWVLKGRHFAVLGSMAVLMALAFEPFVQNSIHYVSRPVDDRSQVSLLGKTVKYNTVGPLMGGSLFYIDPVLKANIYSSLTNQVSKRSWAVPQYTCPTGNCTWDAMASLGFEAQCANITSYLHRNCTSLGEPSDMSNATMLYNCSISLPSDLGLWYIANGGNAILSVMEPVSSKEALRYKETPFEVVQYILAAGTNANGTGGGGLSSTLTETSLFTATECTLVPIVELFNASVSLSIYQESQIAKWTANGTGQAGITITPLLSSDTGQYFPELNQTFGLGEQVWAAISYYINNVFAGQVRAGSDNFEFVPAAITYAAADTLEAIFYGSFTEAGCTADDPLTCAMGKVAAAMTKTIRDDAFSTAVGYDQEADVHSQPAVGHTHVTVSFVEIRWVWLALPVVVWLLGAVTCVGAAWKSYRAGTRPWMTSPLPLVLMANRWQDQNGHVDENGVEMASLENSSPDQDPEVHACMEQESSLEDYEQRARQISAKLDIDNGRFSLM</sequence>
<evidence type="ECO:0000313" key="3">
    <source>
        <dbReference type="EMBL" id="GLA88916.1"/>
    </source>
</evidence>
<evidence type="ECO:0000256" key="2">
    <source>
        <dbReference type="SAM" id="Phobius"/>
    </source>
</evidence>
<feature type="transmembrane region" description="Helical" evidence="2">
    <location>
        <begin position="52"/>
        <end position="70"/>
    </location>
</feature>
<organism evidence="3 4">
    <name type="scientific">Aspergillus tubingensis</name>
    <dbReference type="NCBI Taxonomy" id="5068"/>
    <lineage>
        <taxon>Eukaryota</taxon>
        <taxon>Fungi</taxon>
        <taxon>Dikarya</taxon>
        <taxon>Ascomycota</taxon>
        <taxon>Pezizomycotina</taxon>
        <taxon>Eurotiomycetes</taxon>
        <taxon>Eurotiomycetidae</taxon>
        <taxon>Eurotiales</taxon>
        <taxon>Aspergillaceae</taxon>
        <taxon>Aspergillus</taxon>
        <taxon>Aspergillus subgen. Circumdati</taxon>
    </lineage>
</organism>
<dbReference type="PANTHER" id="PTHR35394">
    <property type="entry name" value="DUF3176 DOMAIN-CONTAINING PROTEIN"/>
    <property type="match status" value="1"/>
</dbReference>
<protein>
    <submittedName>
        <fullName evidence="3">Uncharacterized protein</fullName>
    </submittedName>
</protein>
<name>A0A8H3T3H9_ASPTU</name>
<accession>A0A8H3T3H9</accession>
<dbReference type="Proteomes" id="UP001144157">
    <property type="component" value="Unassembled WGS sequence"/>
</dbReference>
<dbReference type="InterPro" id="IPR021514">
    <property type="entry name" value="DUF3176"/>
</dbReference>